<feature type="transmembrane region" description="Helical" evidence="1">
    <location>
        <begin position="59"/>
        <end position="77"/>
    </location>
</feature>
<feature type="transmembrane region" description="Helical" evidence="1">
    <location>
        <begin position="148"/>
        <end position="170"/>
    </location>
</feature>
<dbReference type="Proteomes" id="UP000193558">
    <property type="component" value="Unassembled WGS sequence"/>
</dbReference>
<dbReference type="OrthoDB" id="6548917at2"/>
<dbReference type="RefSeq" id="WP_084932204.1">
    <property type="nucleotide sequence ID" value="NZ_MLFR01000002.1"/>
</dbReference>
<proteinExistence type="predicted"/>
<comment type="caution">
    <text evidence="2">The sequence shown here is derived from an EMBL/GenBank/DDBJ whole genome shotgun (WGS) entry which is preliminary data.</text>
</comment>
<dbReference type="EMBL" id="MLFR01000002">
    <property type="protein sequence ID" value="ORM71058.1"/>
    <property type="molecule type" value="Genomic_DNA"/>
</dbReference>
<reference evidence="2 3" key="1">
    <citation type="journal article" date="2017" name="Antonie Van Leeuwenhoek">
        <title>Phylogenomic resolution of the bacterial genus Pantoea and its relationship with Erwinia and Tatumella.</title>
        <authorList>
            <person name="Palmer M."/>
            <person name="Steenkamp E.T."/>
            <person name="Coetzee M.P."/>
            <person name="Chan W.Y."/>
            <person name="van Zyl E."/>
            <person name="De Maayer P."/>
            <person name="Coutinho T.A."/>
            <person name="Blom J."/>
            <person name="Smits T.H."/>
            <person name="Duffy B."/>
            <person name="Venter S.N."/>
        </authorList>
    </citation>
    <scope>NUCLEOTIDE SEQUENCE [LARGE SCALE GENOMIC DNA]</scope>
    <source>
        <strain evidence="2 3">LMG 26275</strain>
    </source>
</reference>
<sequence>MFLTLLYTLFPVTAAIAGAGAALYRQPGEKTMSLIHHFTAGVIFSAAATEVLPGLKQHSMMAVLAGGVTGVALMMLIQHYGEKAASKSGMLVAIGIDIFIDGLVLGISFAAGAKTGMMLTLALTLEILFLGLSVVGNLKTMLGTTTKVLLAVTGIALLLPVGAMVGTPVAHLGEFWLTYFLSFGLVALLYLVTEELLVEAHQGDRDTPLGTAMFFAGFMILMLIEEGI</sequence>
<keyword evidence="1" id="KW-1133">Transmembrane helix</keyword>
<gene>
    <name evidence="2" type="ORF">HA51_03975</name>
</gene>
<evidence type="ECO:0000313" key="2">
    <source>
        <dbReference type="EMBL" id="ORM71058.1"/>
    </source>
</evidence>
<feature type="transmembrane region" description="Helical" evidence="1">
    <location>
        <begin position="89"/>
        <end position="111"/>
    </location>
</feature>
<feature type="transmembrane region" description="Helical" evidence="1">
    <location>
        <begin position="117"/>
        <end position="136"/>
    </location>
</feature>
<accession>A0A1X1D2Z6</accession>
<evidence type="ECO:0000313" key="3">
    <source>
        <dbReference type="Proteomes" id="UP000193558"/>
    </source>
</evidence>
<keyword evidence="1" id="KW-0812">Transmembrane</keyword>
<dbReference type="AlphaFoldDB" id="A0A1X1D2Z6"/>
<protein>
    <submittedName>
        <fullName evidence="2">Transporter</fullName>
    </submittedName>
</protein>
<evidence type="ECO:0000256" key="1">
    <source>
        <dbReference type="SAM" id="Phobius"/>
    </source>
</evidence>
<organism evidence="2 3">
    <name type="scientific">Pantoea rwandensis</name>
    <dbReference type="NCBI Taxonomy" id="1076550"/>
    <lineage>
        <taxon>Bacteria</taxon>
        <taxon>Pseudomonadati</taxon>
        <taxon>Pseudomonadota</taxon>
        <taxon>Gammaproteobacteria</taxon>
        <taxon>Enterobacterales</taxon>
        <taxon>Erwiniaceae</taxon>
        <taxon>Pantoea</taxon>
    </lineage>
</organism>
<name>A0A1X1D2Z6_9GAMM</name>
<feature type="transmembrane region" description="Helical" evidence="1">
    <location>
        <begin position="176"/>
        <end position="193"/>
    </location>
</feature>
<keyword evidence="1" id="KW-0472">Membrane</keyword>
<feature type="transmembrane region" description="Helical" evidence="1">
    <location>
        <begin position="205"/>
        <end position="224"/>
    </location>
</feature>